<reference evidence="1" key="1">
    <citation type="journal article" date="2014" name="Front. Microbiol.">
        <title>High frequency of phylogenetically diverse reductive dehalogenase-homologous genes in deep subseafloor sedimentary metagenomes.</title>
        <authorList>
            <person name="Kawai M."/>
            <person name="Futagami T."/>
            <person name="Toyoda A."/>
            <person name="Takaki Y."/>
            <person name="Nishi S."/>
            <person name="Hori S."/>
            <person name="Arai W."/>
            <person name="Tsubouchi T."/>
            <person name="Morono Y."/>
            <person name="Uchiyama I."/>
            <person name="Ito T."/>
            <person name="Fujiyama A."/>
            <person name="Inagaki F."/>
            <person name="Takami H."/>
        </authorList>
    </citation>
    <scope>NUCLEOTIDE SEQUENCE</scope>
    <source>
        <strain evidence="1">Expedition CK06-06</strain>
    </source>
</reference>
<name>X1DEI1_9ZZZZ</name>
<accession>X1DEI1</accession>
<dbReference type="EMBL" id="BART01036001">
    <property type="protein sequence ID" value="GAH06740.1"/>
    <property type="molecule type" value="Genomic_DNA"/>
</dbReference>
<proteinExistence type="predicted"/>
<protein>
    <submittedName>
        <fullName evidence="1">Uncharacterized protein</fullName>
    </submittedName>
</protein>
<dbReference type="AlphaFoldDB" id="X1DEI1"/>
<organism evidence="1">
    <name type="scientific">marine sediment metagenome</name>
    <dbReference type="NCBI Taxonomy" id="412755"/>
    <lineage>
        <taxon>unclassified sequences</taxon>
        <taxon>metagenomes</taxon>
        <taxon>ecological metagenomes</taxon>
    </lineage>
</organism>
<sequence>ESFWMLACDFYRGYPLVMSPEAIELVYLEQLDGLARSIAVAEARGETAVLEASGWFWNDFPEPSWADAVRKLPSEDAATFEKTMRTRIREAIAGESSPRPAEIDPAPAARLLAIDLPEERESPPSLPAPEAID</sequence>
<feature type="non-terminal residue" evidence="1">
    <location>
        <position position="1"/>
    </location>
</feature>
<gene>
    <name evidence="1" type="ORF">S01H4_60896</name>
</gene>
<comment type="caution">
    <text evidence="1">The sequence shown here is derived from an EMBL/GenBank/DDBJ whole genome shotgun (WGS) entry which is preliminary data.</text>
</comment>
<evidence type="ECO:0000313" key="1">
    <source>
        <dbReference type="EMBL" id="GAH06740.1"/>
    </source>
</evidence>